<dbReference type="InterPro" id="IPR011050">
    <property type="entry name" value="Pectin_lyase_fold/virulence"/>
</dbReference>
<reference evidence="2" key="1">
    <citation type="submission" date="2023-07" db="EMBL/GenBank/DDBJ databases">
        <authorList>
            <person name="Colorado M.A."/>
            <person name="Villamil L.M."/>
            <person name="Melo J.F."/>
            <person name="Rodriguez J.A."/>
            <person name="Ruiz R.Y."/>
        </authorList>
    </citation>
    <scope>NUCLEOTIDE SEQUENCE [LARGE SCALE GENOMIC DNA]</scope>
    <source>
        <strain evidence="2">C33</strain>
    </source>
</reference>
<gene>
    <name evidence="1" type="ORF">RFV38_06800</name>
</gene>
<dbReference type="RefSeq" id="WP_320313602.1">
    <property type="nucleotide sequence ID" value="NZ_JAVIKH010000007.1"/>
</dbReference>
<accession>A0ABU4WAM2</accession>
<protein>
    <recommendedName>
        <fullName evidence="3">Right handed beta helix domain-containing protein</fullName>
    </recommendedName>
</protein>
<dbReference type="EMBL" id="JAVIKH010000007">
    <property type="protein sequence ID" value="MDX8336200.1"/>
    <property type="molecule type" value="Genomic_DNA"/>
</dbReference>
<dbReference type="Gene3D" id="2.160.20.10">
    <property type="entry name" value="Single-stranded right-handed beta-helix, Pectin lyase-like"/>
    <property type="match status" value="1"/>
</dbReference>
<organism evidence="1 2">
    <name type="scientific">Candidatus Cetobacterium colombiensis</name>
    <dbReference type="NCBI Taxonomy" id="3073100"/>
    <lineage>
        <taxon>Bacteria</taxon>
        <taxon>Fusobacteriati</taxon>
        <taxon>Fusobacteriota</taxon>
        <taxon>Fusobacteriia</taxon>
        <taxon>Fusobacteriales</taxon>
        <taxon>Fusobacteriaceae</taxon>
        <taxon>Cetobacterium</taxon>
    </lineage>
</organism>
<dbReference type="InterPro" id="IPR012334">
    <property type="entry name" value="Pectin_lyas_fold"/>
</dbReference>
<evidence type="ECO:0000313" key="1">
    <source>
        <dbReference type="EMBL" id="MDX8336200.1"/>
    </source>
</evidence>
<sequence length="502" mass="55992">MKIFWYDDEKNNFNYFEDIIKDGSVDQTLLIQNIIDSHIGEEIKIPAGTYLITYLNIPNGTFLKGEFNTIFKSNLQNNVIKILSNVNCLIENIHILGSNERVRPSIKGEQVGWYLDGCLSVTLNNCSASGCNDSGIKIKNTGAQSAPQYYKIPILNNFKAYKNYVGIKNDVRGEYCQLNGCIAGENYIGYFTGGGNNMASNCQFNRNQNGARVVGGTTDGINYPNNSHASFTGCQFNHNIDESIRFENVEVGYMLNGCQFFDGDIVFKGKTKGVIINGSEGGTWSINSESKEQNMITNSFFYTKPNGNWNTTIIHKNNIGAGAIIEDNNLSSIDENSLIFKARYDLFKTSNRGINSWKSGGPNIFWGSKDVVISPNKYIDYVLIRLENFNSNFQKKCFLSAVDASSEICIDILVENYLAETITLDGVNYALIPVKKEFDTYVFFIAGVNRGASGSETGMAYGRVSSTNNFAYFSDKPPVLEQKIIQNTNSINCELIICKDYR</sequence>
<evidence type="ECO:0008006" key="3">
    <source>
        <dbReference type="Google" id="ProtNLM"/>
    </source>
</evidence>
<keyword evidence="2" id="KW-1185">Reference proteome</keyword>
<dbReference type="Proteomes" id="UP001279681">
    <property type="component" value="Unassembled WGS sequence"/>
</dbReference>
<dbReference type="SUPFAM" id="SSF51126">
    <property type="entry name" value="Pectin lyase-like"/>
    <property type="match status" value="1"/>
</dbReference>
<evidence type="ECO:0000313" key="2">
    <source>
        <dbReference type="Proteomes" id="UP001279681"/>
    </source>
</evidence>
<name>A0ABU4WAM2_9FUSO</name>
<comment type="caution">
    <text evidence="1">The sequence shown here is derived from an EMBL/GenBank/DDBJ whole genome shotgun (WGS) entry which is preliminary data.</text>
</comment>
<proteinExistence type="predicted"/>